<dbReference type="Proteomes" id="UP000195787">
    <property type="component" value="Unassembled WGS sequence"/>
</dbReference>
<evidence type="ECO:0000256" key="1">
    <source>
        <dbReference type="SAM" id="Phobius"/>
    </source>
</evidence>
<dbReference type="AlphaFoldDB" id="A0A1R4FD89"/>
<keyword evidence="1" id="KW-1133">Transmembrane helix</keyword>
<feature type="transmembrane region" description="Helical" evidence="1">
    <location>
        <begin position="107"/>
        <end position="131"/>
    </location>
</feature>
<reference evidence="2 3" key="1">
    <citation type="submission" date="2017-02" db="EMBL/GenBank/DDBJ databases">
        <authorList>
            <person name="Peterson S.W."/>
        </authorList>
    </citation>
    <scope>NUCLEOTIDE SEQUENCE [LARGE SCALE GENOMIC DNA]</scope>
    <source>
        <strain evidence="2 3">LMG 22410</strain>
    </source>
</reference>
<keyword evidence="1" id="KW-0812">Transmembrane</keyword>
<name>A0A1R4FD89_9MICO</name>
<feature type="transmembrane region" description="Helical" evidence="1">
    <location>
        <begin position="12"/>
        <end position="39"/>
    </location>
</feature>
<feature type="transmembrane region" description="Helical" evidence="1">
    <location>
        <begin position="143"/>
        <end position="165"/>
    </location>
</feature>
<sequence length="191" mass="19678">MTPVSPAPASRIRAVPTILFGALWGALQSVLLVLAFGVLPDALELIDDSTEDGCGCGQDPIFTTTMSGLTEVVPVLVLPLAASAALAGAVGWLWAKRRGGVASRHGAWYGAAFALMTALLLPAVALLIHIASGAWGDIDWPTMVGPTAAGLALVPLSALAGWTIVRVQRPRIRDSDPASDTSDDTIVTESA</sequence>
<dbReference type="RefSeq" id="WP_086991240.1">
    <property type="nucleotide sequence ID" value="NZ_FUHU01000020.1"/>
</dbReference>
<gene>
    <name evidence="2" type="ORF">CZ674_03980</name>
</gene>
<dbReference type="EMBL" id="FUHU01000020">
    <property type="protein sequence ID" value="SJM53868.1"/>
    <property type="molecule type" value="Genomic_DNA"/>
</dbReference>
<proteinExistence type="predicted"/>
<evidence type="ECO:0000313" key="3">
    <source>
        <dbReference type="Proteomes" id="UP000195787"/>
    </source>
</evidence>
<keyword evidence="3" id="KW-1185">Reference proteome</keyword>
<feature type="transmembrane region" description="Helical" evidence="1">
    <location>
        <begin position="72"/>
        <end position="95"/>
    </location>
</feature>
<evidence type="ECO:0000313" key="2">
    <source>
        <dbReference type="EMBL" id="SJM53868.1"/>
    </source>
</evidence>
<organism evidence="2 3">
    <name type="scientific">Agrococcus casei LMG 22410</name>
    <dbReference type="NCBI Taxonomy" id="1255656"/>
    <lineage>
        <taxon>Bacteria</taxon>
        <taxon>Bacillati</taxon>
        <taxon>Actinomycetota</taxon>
        <taxon>Actinomycetes</taxon>
        <taxon>Micrococcales</taxon>
        <taxon>Microbacteriaceae</taxon>
        <taxon>Agrococcus</taxon>
    </lineage>
</organism>
<dbReference type="GeneID" id="303172365"/>
<protein>
    <submittedName>
        <fullName evidence="2">Uncharacterized protein</fullName>
    </submittedName>
</protein>
<accession>A0A1R4FD89</accession>
<keyword evidence="1" id="KW-0472">Membrane</keyword>